<sequence>MTDDNGNNDDDASDGKVSDGKMYGGKPSGVKRSRQTKPRADNATRMLHKKVRKAKGRKISSKLWIERQINDPYVQRAKELGYRSRAAFKLEELDDRYNLITPNSLIVDLGCAPGGWMQAAFKRGARRIVGIDILQVESVPNAEILHLDFMAEGATEELKAHLERAPDFVMSDLAANTTGHKQTDHLKTVALVEAAAEFALDVLAPGGHFITKVFQGGAEEKLLKRLRERFEFVRHAKPKSSRKGSPEIYLVAKGFRPVE</sequence>
<dbReference type="AlphaFoldDB" id="A0A8J3G3C3"/>
<feature type="active site" description="Proton acceptor" evidence="11">
    <location>
        <position position="212"/>
    </location>
</feature>
<evidence type="ECO:0000256" key="11">
    <source>
        <dbReference type="HAMAP-Rule" id="MF_01547"/>
    </source>
</evidence>
<dbReference type="InterPro" id="IPR002877">
    <property type="entry name" value="RNA_MeTrfase_FtsJ_dom"/>
</dbReference>
<dbReference type="PANTHER" id="PTHR10920:SF18">
    <property type="entry name" value="RRNA METHYLTRANSFERASE 2, MITOCHONDRIAL"/>
    <property type="match status" value="1"/>
</dbReference>
<dbReference type="InterPro" id="IPR015507">
    <property type="entry name" value="rRNA-MeTfrase_E"/>
</dbReference>
<dbReference type="PANTHER" id="PTHR10920">
    <property type="entry name" value="RIBOSOMAL RNA METHYLTRANSFERASE"/>
    <property type="match status" value="1"/>
</dbReference>
<feature type="binding site" evidence="11">
    <location>
        <position position="114"/>
    </location>
    <ligand>
        <name>S-adenosyl-L-methionine</name>
        <dbReference type="ChEBI" id="CHEBI:59789"/>
    </ligand>
</feature>
<evidence type="ECO:0000256" key="5">
    <source>
        <dbReference type="ARBA" id="ARBA00037569"/>
    </source>
</evidence>
<reference evidence="14" key="2">
    <citation type="submission" date="2020-09" db="EMBL/GenBank/DDBJ databases">
        <authorList>
            <person name="Sun Q."/>
            <person name="Kim S."/>
        </authorList>
    </citation>
    <scope>NUCLEOTIDE SEQUENCE</scope>
    <source>
        <strain evidence="14">KCTC 32513</strain>
    </source>
</reference>
<reference evidence="14" key="1">
    <citation type="journal article" date="2014" name="Int. J. Syst. Evol. Microbiol.">
        <title>Complete genome sequence of Corynebacterium casei LMG S-19264T (=DSM 44701T), isolated from a smear-ripened cheese.</title>
        <authorList>
            <consortium name="US DOE Joint Genome Institute (JGI-PGF)"/>
            <person name="Walter F."/>
            <person name="Albersmeier A."/>
            <person name="Kalinowski J."/>
            <person name="Ruckert C."/>
        </authorList>
    </citation>
    <scope>NUCLEOTIDE SEQUENCE</scope>
    <source>
        <strain evidence="14">KCTC 32513</strain>
    </source>
</reference>
<keyword evidence="1 11" id="KW-0698">rRNA processing</keyword>
<dbReference type="InterPro" id="IPR050082">
    <property type="entry name" value="RNA_methyltr_RlmE"/>
</dbReference>
<evidence type="ECO:0000256" key="1">
    <source>
        <dbReference type="ARBA" id="ARBA00022552"/>
    </source>
</evidence>
<keyword evidence="3 11" id="KW-0808">Transferase</keyword>
<keyword evidence="4 11" id="KW-0949">S-adenosyl-L-methionine</keyword>
<evidence type="ECO:0000313" key="14">
    <source>
        <dbReference type="EMBL" id="GHB03207.1"/>
    </source>
</evidence>
<proteinExistence type="inferred from homology"/>
<dbReference type="CDD" id="cd02440">
    <property type="entry name" value="AdoMet_MTases"/>
    <property type="match status" value="1"/>
</dbReference>
<dbReference type="SUPFAM" id="SSF53335">
    <property type="entry name" value="S-adenosyl-L-methionine-dependent methyltransferases"/>
    <property type="match status" value="1"/>
</dbReference>
<evidence type="ECO:0000256" key="4">
    <source>
        <dbReference type="ARBA" id="ARBA00022691"/>
    </source>
</evidence>
<comment type="similarity">
    <text evidence="11">Belongs to the class I-like SAM-binding methyltransferase superfamily. RNA methyltransferase RlmE family.</text>
</comment>
<keyword evidence="11" id="KW-0963">Cytoplasm</keyword>
<evidence type="ECO:0000259" key="13">
    <source>
        <dbReference type="Pfam" id="PF01728"/>
    </source>
</evidence>
<dbReference type="InterPro" id="IPR029063">
    <property type="entry name" value="SAM-dependent_MTases_sf"/>
</dbReference>
<evidence type="ECO:0000256" key="2">
    <source>
        <dbReference type="ARBA" id="ARBA00022603"/>
    </source>
</evidence>
<dbReference type="GO" id="GO:0008650">
    <property type="term" value="F:rRNA (uridine-2'-O-)-methyltransferase activity"/>
    <property type="evidence" value="ECO:0007669"/>
    <property type="project" value="UniProtKB-UniRule"/>
</dbReference>
<dbReference type="EMBL" id="BMZH01000016">
    <property type="protein sequence ID" value="GHB03207.1"/>
    <property type="molecule type" value="Genomic_DNA"/>
</dbReference>
<evidence type="ECO:0000256" key="3">
    <source>
        <dbReference type="ARBA" id="ARBA00022679"/>
    </source>
</evidence>
<keyword evidence="15" id="KW-1185">Reference proteome</keyword>
<evidence type="ECO:0000256" key="10">
    <source>
        <dbReference type="ARBA" id="ARBA00048970"/>
    </source>
</evidence>
<evidence type="ECO:0000256" key="9">
    <source>
        <dbReference type="ARBA" id="ARBA00042745"/>
    </source>
</evidence>
<comment type="catalytic activity">
    <reaction evidence="10 11">
        <text>uridine(2552) in 23S rRNA + S-adenosyl-L-methionine = 2'-O-methyluridine(2552) in 23S rRNA + S-adenosyl-L-homocysteine + H(+)</text>
        <dbReference type="Rhea" id="RHEA:42720"/>
        <dbReference type="Rhea" id="RHEA-COMP:10202"/>
        <dbReference type="Rhea" id="RHEA-COMP:10203"/>
        <dbReference type="ChEBI" id="CHEBI:15378"/>
        <dbReference type="ChEBI" id="CHEBI:57856"/>
        <dbReference type="ChEBI" id="CHEBI:59789"/>
        <dbReference type="ChEBI" id="CHEBI:65315"/>
        <dbReference type="ChEBI" id="CHEBI:74478"/>
        <dbReference type="EC" id="2.1.1.166"/>
    </reaction>
</comment>
<dbReference type="HAMAP" id="MF_01547">
    <property type="entry name" value="RNA_methyltr_E"/>
    <property type="match status" value="1"/>
</dbReference>
<keyword evidence="2 11" id="KW-0489">Methyltransferase</keyword>
<evidence type="ECO:0000256" key="6">
    <source>
        <dbReference type="ARBA" id="ARBA00038861"/>
    </source>
</evidence>
<evidence type="ECO:0000256" key="8">
    <source>
        <dbReference type="ARBA" id="ARBA00041995"/>
    </source>
</evidence>
<evidence type="ECO:0000256" key="7">
    <source>
        <dbReference type="ARBA" id="ARBA00041129"/>
    </source>
</evidence>
<evidence type="ECO:0000313" key="15">
    <source>
        <dbReference type="Proteomes" id="UP000634004"/>
    </source>
</evidence>
<protein>
    <recommendedName>
        <fullName evidence="7 11">Ribosomal RNA large subunit methyltransferase E</fullName>
        <ecNumber evidence="6 11">2.1.1.166</ecNumber>
    </recommendedName>
    <alternativeName>
        <fullName evidence="9 11">23S rRNA Um2552 methyltransferase</fullName>
    </alternativeName>
    <alternativeName>
        <fullName evidence="8 11">rRNA (uridine-2'-O-)-methyltransferase</fullName>
    </alternativeName>
</protein>
<feature type="binding site" evidence="11">
    <location>
        <position position="148"/>
    </location>
    <ligand>
        <name>S-adenosyl-L-methionine</name>
        <dbReference type="ChEBI" id="CHEBI:59789"/>
    </ligand>
</feature>
<feature type="compositionally biased region" description="Acidic residues" evidence="12">
    <location>
        <begin position="1"/>
        <end position="12"/>
    </location>
</feature>
<accession>A0A8J3G3C3</accession>
<feature type="binding site" evidence="11">
    <location>
        <position position="132"/>
    </location>
    <ligand>
        <name>S-adenosyl-L-methionine</name>
        <dbReference type="ChEBI" id="CHEBI:59789"/>
    </ligand>
</feature>
<comment type="caution">
    <text evidence="14">The sequence shown here is derived from an EMBL/GenBank/DDBJ whole genome shotgun (WGS) entry which is preliminary data.</text>
</comment>
<feature type="region of interest" description="Disordered" evidence="12">
    <location>
        <begin position="1"/>
        <end position="45"/>
    </location>
</feature>
<evidence type="ECO:0000256" key="12">
    <source>
        <dbReference type="SAM" id="MobiDB-lite"/>
    </source>
</evidence>
<feature type="binding site" evidence="11">
    <location>
        <position position="172"/>
    </location>
    <ligand>
        <name>S-adenosyl-L-methionine</name>
        <dbReference type="ChEBI" id="CHEBI:59789"/>
    </ligand>
</feature>
<dbReference type="GO" id="GO:0005737">
    <property type="term" value="C:cytoplasm"/>
    <property type="evidence" value="ECO:0007669"/>
    <property type="project" value="UniProtKB-SubCell"/>
</dbReference>
<dbReference type="Pfam" id="PF01728">
    <property type="entry name" value="FtsJ"/>
    <property type="match status" value="1"/>
</dbReference>
<gene>
    <name evidence="11 14" type="primary">rlmE</name>
    <name evidence="11" type="synonym">ftsJ</name>
    <name evidence="11" type="synonym">rrmJ</name>
    <name evidence="14" type="ORF">GCM10009069_27380</name>
</gene>
<feature type="domain" description="Ribosomal RNA methyltransferase FtsJ" evidence="13">
    <location>
        <begin position="82"/>
        <end position="255"/>
    </location>
</feature>
<comment type="subcellular location">
    <subcellularLocation>
        <location evidence="11">Cytoplasm</location>
    </subcellularLocation>
</comment>
<name>A0A8J3G3C3_9PROT</name>
<feature type="binding site" evidence="11">
    <location>
        <position position="116"/>
    </location>
    <ligand>
        <name>S-adenosyl-L-methionine</name>
        <dbReference type="ChEBI" id="CHEBI:59789"/>
    </ligand>
</feature>
<dbReference type="Proteomes" id="UP000634004">
    <property type="component" value="Unassembled WGS sequence"/>
</dbReference>
<comment type="function">
    <text evidence="5 11">Specifically methylates the uridine in position 2552 of 23S rRNA at the 2'-O position of the ribose in the fully assembled 50S ribosomal subunit.</text>
</comment>
<dbReference type="EC" id="2.1.1.166" evidence="6 11"/>
<organism evidence="14 15">
    <name type="scientific">Algimonas arctica</name>
    <dbReference type="NCBI Taxonomy" id="1479486"/>
    <lineage>
        <taxon>Bacteria</taxon>
        <taxon>Pseudomonadati</taxon>
        <taxon>Pseudomonadota</taxon>
        <taxon>Alphaproteobacteria</taxon>
        <taxon>Maricaulales</taxon>
        <taxon>Robiginitomaculaceae</taxon>
        <taxon>Algimonas</taxon>
    </lineage>
</organism>
<dbReference type="Gene3D" id="3.40.50.150">
    <property type="entry name" value="Vaccinia Virus protein VP39"/>
    <property type="match status" value="1"/>
</dbReference>